<comment type="similarity">
    <text evidence="1">Belongs to the 'GDSL' lipolytic enzyme family.</text>
</comment>
<comment type="caution">
    <text evidence="3">The sequence shown here is derived from an EMBL/GenBank/DDBJ whole genome shotgun (WGS) entry which is preliminary data.</text>
</comment>
<organism evidence="3 4">
    <name type="scientific">Streptomyces rochei</name>
    <name type="common">Streptomyces parvullus</name>
    <dbReference type="NCBI Taxonomy" id="1928"/>
    <lineage>
        <taxon>Bacteria</taxon>
        <taxon>Bacillati</taxon>
        <taxon>Actinomycetota</taxon>
        <taxon>Actinomycetes</taxon>
        <taxon>Kitasatosporales</taxon>
        <taxon>Streptomycetaceae</taxon>
        <taxon>Streptomyces</taxon>
        <taxon>Streptomyces rochei group</taxon>
    </lineage>
</organism>
<dbReference type="PANTHER" id="PTHR43695">
    <property type="entry name" value="PUTATIVE (AFU_ORTHOLOGUE AFUA_2G17250)-RELATED"/>
    <property type="match status" value="1"/>
</dbReference>
<dbReference type="InterPro" id="IPR036514">
    <property type="entry name" value="SGNH_hydro_sf"/>
</dbReference>
<accession>A0ABW7E153</accession>
<dbReference type="InterPro" id="IPR037459">
    <property type="entry name" value="RhgT-like"/>
</dbReference>
<dbReference type="PANTHER" id="PTHR43695:SF1">
    <property type="entry name" value="RHAMNOGALACTURONAN ACETYLESTERASE"/>
    <property type="match status" value="1"/>
</dbReference>
<evidence type="ECO:0000256" key="2">
    <source>
        <dbReference type="ARBA" id="ARBA00022801"/>
    </source>
</evidence>
<sequence>EWGDDAVRQIRIFLAGGSSMSSRQRSLAPMVGWGQALPLFVQGAEVVNAARAGASSRSFLERGRLQWILENIAPGDLLLVSFGLIDMKPGRGRFTEPFGDFQWFLRQYVHGARDRGAHPVFVTSHERRVFDEHGNMGRPLGLYPTAMRELAMSMSVPLVDLNEWSVAWWRQAGPEGTKELFLHLAPGEHPNYPDGVADNTHLRGRGATECARYVAGEMSAKGLLTPEYFRDLDAHVPESALEFLDDRVFEQLTEARVGGRDVPAAGATW</sequence>
<dbReference type="SUPFAM" id="SSF52266">
    <property type="entry name" value="SGNH hydrolase"/>
    <property type="match status" value="1"/>
</dbReference>
<evidence type="ECO:0000256" key="1">
    <source>
        <dbReference type="ARBA" id="ARBA00008668"/>
    </source>
</evidence>
<keyword evidence="2" id="KW-0378">Hydrolase</keyword>
<feature type="non-terminal residue" evidence="3">
    <location>
        <position position="1"/>
    </location>
</feature>
<dbReference type="Gene3D" id="3.40.50.1110">
    <property type="entry name" value="SGNH hydrolase"/>
    <property type="match status" value="1"/>
</dbReference>
<proteinExistence type="inferred from homology"/>
<keyword evidence="4" id="KW-1185">Reference proteome</keyword>
<evidence type="ECO:0000313" key="4">
    <source>
        <dbReference type="Proteomes" id="UP001605990"/>
    </source>
</evidence>
<reference evidence="3 4" key="1">
    <citation type="submission" date="2024-10" db="EMBL/GenBank/DDBJ databases">
        <title>Draft genome assembly of a novel steroid transforming actinomycete isolated from African clawed frog Xenopus laevis.</title>
        <authorList>
            <person name="Bragin E."/>
            <person name="Kollerov V."/>
            <person name="Donova M.V."/>
        </authorList>
    </citation>
    <scope>NUCLEOTIDE SEQUENCE [LARGE SCALE GENOMIC DNA]</scope>
    <source>
        <strain evidence="3 4">MTOC-St3</strain>
    </source>
</reference>
<dbReference type="Proteomes" id="UP001605990">
    <property type="component" value="Unassembled WGS sequence"/>
</dbReference>
<gene>
    <name evidence="3" type="ORF">ACGU38_10475</name>
</gene>
<dbReference type="EMBL" id="JBIENY010000167">
    <property type="protein sequence ID" value="MFG6295779.1"/>
    <property type="molecule type" value="Genomic_DNA"/>
</dbReference>
<dbReference type="CDD" id="cd01821">
    <property type="entry name" value="Rhamnogalacturan_acetylesterase_like"/>
    <property type="match status" value="1"/>
</dbReference>
<evidence type="ECO:0000313" key="3">
    <source>
        <dbReference type="EMBL" id="MFG6295779.1"/>
    </source>
</evidence>
<protein>
    <submittedName>
        <fullName evidence="3">Rhamnogalacturonan acetylesterase</fullName>
    </submittedName>
</protein>
<dbReference type="RefSeq" id="WP_394393521.1">
    <property type="nucleotide sequence ID" value="NZ_JBIENY010000167.1"/>
</dbReference>
<name>A0ABW7E153_STRRO</name>